<dbReference type="Proteomes" id="UP000681794">
    <property type="component" value="Chromosome"/>
</dbReference>
<name>A0ACD1E553_9MICO</name>
<proteinExistence type="predicted"/>
<sequence length="309" mass="30901">MPLAAWLLATARTPAPYAGTVTPPRRPSTLRLLFASSHPGPTVTVTVLATVIATAVGHPVSVVVLVALAVVAGQLSIGLANDWIDADRDRAVGRSDKPVARGLIAVGTVRAAAVVTAAVAVVLSLFLGPVAAVAHVVLVAAGWAYDAGLKRSVWSVAPFVVAFGLLPVVAVAAGPDGRWPAAWAIATGAVFGVAIHCTNVLPDLVDDAATGVRGFPHRLGLHASGIVAFGSLVVAAVLVLVGQLGGDDPVQGVGAVLAVLGALVVVVLAVVGVRLVLTGPPTRTLFRLVIASSLVLVVELGFAGAALVA</sequence>
<reference evidence="1" key="1">
    <citation type="submission" date="2021-06" db="EMBL/GenBank/DDBJ databases">
        <authorList>
            <person name="Ellington A.J."/>
            <person name="Bryan N.C."/>
            <person name="Christner B.C."/>
            <person name="Reisch C.R."/>
        </authorList>
    </citation>
    <scope>NUCLEOTIDE SEQUENCE</scope>
    <source>
        <strain evidence="1">L6-1</strain>
    </source>
</reference>
<evidence type="ECO:0000313" key="1">
    <source>
        <dbReference type="EMBL" id="QWS33782.1"/>
    </source>
</evidence>
<accession>A0ACD1E553</accession>
<organism evidence="1 2">
    <name type="scientific">Curtobacterium aetherium</name>
    <dbReference type="NCBI Taxonomy" id="2841594"/>
    <lineage>
        <taxon>Bacteria</taxon>
        <taxon>Bacillati</taxon>
        <taxon>Actinomycetota</taxon>
        <taxon>Actinomycetes</taxon>
        <taxon>Micrococcales</taxon>
        <taxon>Microbacteriaceae</taxon>
        <taxon>Curtobacterium</taxon>
    </lineage>
</organism>
<gene>
    <name evidence="1" type="ORF">KM842_00725</name>
</gene>
<dbReference type="EMBL" id="CP076544">
    <property type="protein sequence ID" value="QWS33782.1"/>
    <property type="molecule type" value="Genomic_DNA"/>
</dbReference>
<evidence type="ECO:0000313" key="2">
    <source>
        <dbReference type="Proteomes" id="UP000681794"/>
    </source>
</evidence>
<protein>
    <submittedName>
        <fullName evidence="1">UbiA family prenyltransferase</fullName>
    </submittedName>
</protein>
<keyword evidence="2" id="KW-1185">Reference proteome</keyword>